<proteinExistence type="predicted"/>
<comment type="caution">
    <text evidence="1">The sequence shown here is derived from an EMBL/GenBank/DDBJ whole genome shotgun (WGS) entry which is preliminary data.</text>
</comment>
<sequence>MASKLTFLNFLCVLFFLLSLSKGNDTIKRLQGCQKGNKVQGLHDVKLYLARFGYLNYQHTPDHVNPLQNDEFDEGLEDALKSYQNFHHLNATGVLDGPTVSQMLMPRCGVPDKKSSHNDQTKLLHIVSHYEFFPNSPRWPPSKTHLTYAFGSNYPNAYVPPVDSAFDTWASASDYFTFSRVNEITSSDLKITFESGDIGDGVILNETILAYAYAPTDGRFYYSENINWSVGPAPNAFDLETVALHEIGHLLGLDHSEDQDAIMWDFLPIGEAKGLNQDDIQGIKALYELNN</sequence>
<evidence type="ECO:0000313" key="2">
    <source>
        <dbReference type="Proteomes" id="UP001056120"/>
    </source>
</evidence>
<reference evidence="2" key="1">
    <citation type="journal article" date="2022" name="Mol. Ecol. Resour.">
        <title>The genomes of chicory, endive, great burdock and yacon provide insights into Asteraceae palaeo-polyploidization history and plant inulin production.</title>
        <authorList>
            <person name="Fan W."/>
            <person name="Wang S."/>
            <person name="Wang H."/>
            <person name="Wang A."/>
            <person name="Jiang F."/>
            <person name="Liu H."/>
            <person name="Zhao H."/>
            <person name="Xu D."/>
            <person name="Zhang Y."/>
        </authorList>
    </citation>
    <scope>NUCLEOTIDE SEQUENCE [LARGE SCALE GENOMIC DNA]</scope>
    <source>
        <strain evidence="2">cv. Yunnan</strain>
    </source>
</reference>
<accession>A0ACB9GMA3</accession>
<evidence type="ECO:0000313" key="1">
    <source>
        <dbReference type="EMBL" id="KAI3784764.1"/>
    </source>
</evidence>
<protein>
    <submittedName>
        <fullName evidence="1">Uncharacterized protein</fullName>
    </submittedName>
</protein>
<name>A0ACB9GMA3_9ASTR</name>
<dbReference type="Proteomes" id="UP001056120">
    <property type="component" value="Linkage Group LG14"/>
</dbReference>
<keyword evidence="2" id="KW-1185">Reference proteome</keyword>
<gene>
    <name evidence="1" type="ORF">L1987_43869</name>
</gene>
<dbReference type="EMBL" id="CM042031">
    <property type="protein sequence ID" value="KAI3784764.1"/>
    <property type="molecule type" value="Genomic_DNA"/>
</dbReference>
<reference evidence="1 2" key="2">
    <citation type="journal article" date="2022" name="Mol. Ecol. Resour.">
        <title>The genomes of chicory, endive, great burdock and yacon provide insights into Asteraceae paleo-polyploidization history and plant inulin production.</title>
        <authorList>
            <person name="Fan W."/>
            <person name="Wang S."/>
            <person name="Wang H."/>
            <person name="Wang A."/>
            <person name="Jiang F."/>
            <person name="Liu H."/>
            <person name="Zhao H."/>
            <person name="Xu D."/>
            <person name="Zhang Y."/>
        </authorList>
    </citation>
    <scope>NUCLEOTIDE SEQUENCE [LARGE SCALE GENOMIC DNA]</scope>
    <source>
        <strain evidence="2">cv. Yunnan</strain>
        <tissue evidence="1">Leaves</tissue>
    </source>
</reference>
<organism evidence="1 2">
    <name type="scientific">Smallanthus sonchifolius</name>
    <dbReference type="NCBI Taxonomy" id="185202"/>
    <lineage>
        <taxon>Eukaryota</taxon>
        <taxon>Viridiplantae</taxon>
        <taxon>Streptophyta</taxon>
        <taxon>Embryophyta</taxon>
        <taxon>Tracheophyta</taxon>
        <taxon>Spermatophyta</taxon>
        <taxon>Magnoliopsida</taxon>
        <taxon>eudicotyledons</taxon>
        <taxon>Gunneridae</taxon>
        <taxon>Pentapetalae</taxon>
        <taxon>asterids</taxon>
        <taxon>campanulids</taxon>
        <taxon>Asterales</taxon>
        <taxon>Asteraceae</taxon>
        <taxon>Asteroideae</taxon>
        <taxon>Heliantheae alliance</taxon>
        <taxon>Millerieae</taxon>
        <taxon>Smallanthus</taxon>
    </lineage>
</organism>